<dbReference type="Gene3D" id="3.40.50.2020">
    <property type="match status" value="1"/>
</dbReference>
<name>A0ABT0A8J5_9SPHN</name>
<dbReference type="Proteomes" id="UP001162802">
    <property type="component" value="Unassembled WGS sequence"/>
</dbReference>
<feature type="binding site" evidence="7">
    <location>
        <position position="456"/>
    </location>
    <ligand>
        <name>[4Fe-4S] cluster</name>
        <dbReference type="ChEBI" id="CHEBI:49883"/>
    </ligand>
</feature>
<keyword evidence="7" id="KW-0460">Magnesium</keyword>
<keyword evidence="11" id="KW-1185">Reference proteome</keyword>
<dbReference type="PROSITE" id="PS51278">
    <property type="entry name" value="GATASE_TYPE_2"/>
    <property type="match status" value="1"/>
</dbReference>
<comment type="function">
    <text evidence="7">Catalyzes the formation of phosphoribosylamine from phosphoribosylpyrophosphate (PRPP) and glutamine.</text>
</comment>
<keyword evidence="7" id="KW-0408">Iron</keyword>
<keyword evidence="5 7" id="KW-0658">Purine biosynthesis</keyword>
<evidence type="ECO:0000256" key="6">
    <source>
        <dbReference type="ARBA" id="ARBA00022962"/>
    </source>
</evidence>
<dbReference type="Gene3D" id="3.60.20.10">
    <property type="entry name" value="Glutamine Phosphoribosylpyrophosphate, subunit 1, domain 1"/>
    <property type="match status" value="1"/>
</dbReference>
<accession>A0ABT0A8J5</accession>
<keyword evidence="4 7" id="KW-0808">Transferase</keyword>
<dbReference type="InterPro" id="IPR035584">
    <property type="entry name" value="PurF_N"/>
</dbReference>
<feature type="binding site" evidence="7">
    <location>
        <position position="363"/>
    </location>
    <ligand>
        <name>Mg(2+)</name>
        <dbReference type="ChEBI" id="CHEBI:18420"/>
    </ligand>
</feature>
<comment type="similarity">
    <text evidence="2 7 8">In the C-terminal section; belongs to the purine/pyrimidine phosphoribosyltransferase family.</text>
</comment>
<comment type="caution">
    <text evidence="10">The sequence shown here is derived from an EMBL/GenBank/DDBJ whole genome shotgun (WGS) entry which is preliminary data.</text>
</comment>
<comment type="pathway">
    <text evidence="1 7 8">Purine metabolism; IMP biosynthesis via de novo pathway; N(1)-(5-phospho-D-ribosyl)glycinamide from 5-phospho-alpha-D-ribose 1-diphosphate: step 1/2.</text>
</comment>
<keyword evidence="7" id="KW-0479">Metal-binding</keyword>
<evidence type="ECO:0000256" key="8">
    <source>
        <dbReference type="PIRNR" id="PIRNR000485"/>
    </source>
</evidence>
<proteinExistence type="inferred from homology"/>
<dbReference type="PIRSF" id="PIRSF000485">
    <property type="entry name" value="Amd_phspho_trans"/>
    <property type="match status" value="1"/>
</dbReference>
<organism evidence="10 11">
    <name type="scientific">Novosphingobium mangrovi</name>
    <name type="common">ex Hu et al. 2023</name>
    <dbReference type="NCBI Taxonomy" id="2930094"/>
    <lineage>
        <taxon>Bacteria</taxon>
        <taxon>Pseudomonadati</taxon>
        <taxon>Pseudomonadota</taxon>
        <taxon>Alphaproteobacteria</taxon>
        <taxon>Sphingomonadales</taxon>
        <taxon>Sphingomonadaceae</taxon>
        <taxon>Novosphingobium</taxon>
    </lineage>
</organism>
<reference evidence="10" key="1">
    <citation type="submission" date="2022-03" db="EMBL/GenBank/DDBJ databases">
        <title>Identification of a novel bacterium isolated from mangrove sediments.</title>
        <authorList>
            <person name="Pan X."/>
        </authorList>
    </citation>
    <scope>NUCLEOTIDE SEQUENCE</scope>
    <source>
        <strain evidence="10">B2637</strain>
    </source>
</reference>
<comment type="cofactor">
    <cofactor evidence="7">
        <name>[4Fe-4S] cluster</name>
        <dbReference type="ChEBI" id="CHEBI:49883"/>
    </cofactor>
    <text evidence="7">Binds 1 [4Fe-4S] cluster per subunit.</text>
</comment>
<dbReference type="HAMAP" id="MF_01931">
    <property type="entry name" value="PurF"/>
    <property type="match status" value="1"/>
</dbReference>
<evidence type="ECO:0000256" key="2">
    <source>
        <dbReference type="ARBA" id="ARBA00010138"/>
    </source>
</evidence>
<feature type="binding site" evidence="7">
    <location>
        <position position="254"/>
    </location>
    <ligand>
        <name>[4Fe-4S] cluster</name>
        <dbReference type="ChEBI" id="CHEBI:49883"/>
    </ligand>
</feature>
<dbReference type="InterPro" id="IPR029055">
    <property type="entry name" value="Ntn_hydrolases_N"/>
</dbReference>
<comment type="catalytic activity">
    <reaction evidence="7 8">
        <text>5-phospho-beta-D-ribosylamine + L-glutamate + diphosphate = 5-phospho-alpha-D-ribose 1-diphosphate + L-glutamine + H2O</text>
        <dbReference type="Rhea" id="RHEA:14905"/>
        <dbReference type="ChEBI" id="CHEBI:15377"/>
        <dbReference type="ChEBI" id="CHEBI:29985"/>
        <dbReference type="ChEBI" id="CHEBI:33019"/>
        <dbReference type="ChEBI" id="CHEBI:58017"/>
        <dbReference type="ChEBI" id="CHEBI:58359"/>
        <dbReference type="ChEBI" id="CHEBI:58681"/>
        <dbReference type="EC" id="2.4.2.14"/>
    </reaction>
</comment>
<dbReference type="InterPro" id="IPR029057">
    <property type="entry name" value="PRTase-like"/>
</dbReference>
<keyword evidence="7" id="KW-0004">4Fe-4S</keyword>
<dbReference type="NCBIfam" id="TIGR01134">
    <property type="entry name" value="purF"/>
    <property type="match status" value="1"/>
</dbReference>
<dbReference type="InterPro" id="IPR017932">
    <property type="entry name" value="GATase_2_dom"/>
</dbReference>
<dbReference type="CDD" id="cd06223">
    <property type="entry name" value="PRTases_typeI"/>
    <property type="match status" value="1"/>
</dbReference>
<evidence type="ECO:0000259" key="9">
    <source>
        <dbReference type="PROSITE" id="PS51278"/>
    </source>
</evidence>
<feature type="active site" description="Nucleophile" evidence="7">
    <location>
        <position position="19"/>
    </location>
</feature>
<dbReference type="SUPFAM" id="SSF56235">
    <property type="entry name" value="N-terminal nucleophile aminohydrolases (Ntn hydrolases)"/>
    <property type="match status" value="1"/>
</dbReference>
<evidence type="ECO:0000256" key="7">
    <source>
        <dbReference type="HAMAP-Rule" id="MF_01931"/>
    </source>
</evidence>
<evidence type="ECO:0000256" key="1">
    <source>
        <dbReference type="ARBA" id="ARBA00005209"/>
    </source>
</evidence>
<evidence type="ECO:0000256" key="4">
    <source>
        <dbReference type="ARBA" id="ARBA00022679"/>
    </source>
</evidence>
<dbReference type="RefSeq" id="WP_226636083.1">
    <property type="nucleotide sequence ID" value="NZ_JALHAT010000003.1"/>
</dbReference>
<dbReference type="PANTHER" id="PTHR11907">
    <property type="entry name" value="AMIDOPHOSPHORIBOSYLTRANSFERASE"/>
    <property type="match status" value="1"/>
</dbReference>
<dbReference type="InterPro" id="IPR005854">
    <property type="entry name" value="PurF"/>
</dbReference>
<dbReference type="Pfam" id="PF13537">
    <property type="entry name" value="GATase_7"/>
    <property type="match status" value="1"/>
</dbReference>
<feature type="binding site" evidence="7">
    <location>
        <position position="400"/>
    </location>
    <ligand>
        <name>[4Fe-4S] cluster</name>
        <dbReference type="ChEBI" id="CHEBI:49883"/>
    </ligand>
</feature>
<evidence type="ECO:0000313" key="11">
    <source>
        <dbReference type="Proteomes" id="UP001162802"/>
    </source>
</evidence>
<feature type="binding site" evidence="7">
    <location>
        <position position="459"/>
    </location>
    <ligand>
        <name>[4Fe-4S] cluster</name>
        <dbReference type="ChEBI" id="CHEBI:49883"/>
    </ligand>
</feature>
<evidence type="ECO:0000313" key="10">
    <source>
        <dbReference type="EMBL" id="MCJ1959502.1"/>
    </source>
</evidence>
<dbReference type="EC" id="2.4.2.14" evidence="7"/>
<keyword evidence="7" id="KW-0411">Iron-sulfur</keyword>
<keyword evidence="6 7" id="KW-0315">Glutamine amidotransferase</keyword>
<keyword evidence="3 7" id="KW-0328">Glycosyltransferase</keyword>
<protein>
    <recommendedName>
        <fullName evidence="7">Amidophosphoribosyltransferase</fullName>
        <shortName evidence="7">ATase</shortName>
        <ecNumber evidence="7">2.4.2.14</ecNumber>
    </recommendedName>
    <alternativeName>
        <fullName evidence="7">Glutamine phosphoribosylpyrophosphate amidotransferase</fullName>
        <shortName evidence="7">GPATase</shortName>
    </alternativeName>
</protein>
<gene>
    <name evidence="7 10" type="primary">purF</name>
    <name evidence="10" type="ORF">MTR65_02240</name>
</gene>
<dbReference type="InterPro" id="IPR000836">
    <property type="entry name" value="PRTase_dom"/>
</dbReference>
<evidence type="ECO:0000256" key="5">
    <source>
        <dbReference type="ARBA" id="ARBA00022755"/>
    </source>
</evidence>
<feature type="binding site" evidence="7">
    <location>
        <position position="364"/>
    </location>
    <ligand>
        <name>Mg(2+)</name>
        <dbReference type="ChEBI" id="CHEBI:18420"/>
    </ligand>
</feature>
<comment type="cofactor">
    <cofactor evidence="7">
        <name>Mg(2+)</name>
        <dbReference type="ChEBI" id="CHEBI:18420"/>
    </cofactor>
    <text evidence="7">Binds 1 Mg(2+) ion per subunit.</text>
</comment>
<evidence type="ECO:0000256" key="3">
    <source>
        <dbReference type="ARBA" id="ARBA00022676"/>
    </source>
</evidence>
<dbReference type="GO" id="GO:0004044">
    <property type="term" value="F:amidophosphoribosyltransferase activity"/>
    <property type="evidence" value="ECO:0007669"/>
    <property type="project" value="UniProtKB-EC"/>
</dbReference>
<dbReference type="CDD" id="cd00715">
    <property type="entry name" value="GPATase_N"/>
    <property type="match status" value="1"/>
</dbReference>
<dbReference type="EMBL" id="JALHAT010000003">
    <property type="protein sequence ID" value="MCJ1959502.1"/>
    <property type="molecule type" value="Genomic_DNA"/>
</dbReference>
<feature type="binding site" evidence="7">
    <location>
        <position position="301"/>
    </location>
    <ligand>
        <name>Mg(2+)</name>
        <dbReference type="ChEBI" id="CHEBI:18420"/>
    </ligand>
</feature>
<feature type="domain" description="Glutamine amidotransferase type-2" evidence="9">
    <location>
        <begin position="19"/>
        <end position="237"/>
    </location>
</feature>
<dbReference type="Pfam" id="PF00156">
    <property type="entry name" value="Pribosyltran"/>
    <property type="match status" value="1"/>
</dbReference>
<sequence>MNLTHPFRDADGDKLREECGVFGVIGAQDAANITAAGLHSLQHRGQEAVGITCFSGSDFRSHRGLGHVAQVFDNDTLETLPGAMASGHVRYSTTGGSGLRNVQPLYADLAAGGFSIAHNGNISNAMTLKRDLVMKGSIFQSTSDTEVIIHLVATSRYPTLLDKFIDALRMVEGGYALICMTNEGMMACRDPLGIRPLVMGRIGDAIVFASETVAFDVIGAEFIRAVEPGELVQVDFKGTISSHRPFGSPSPRPCIFEHVYFSRPDSVMDGISVYQARKQIGMELAKESPANADVVIPVPDSGVPAAIGYAQESGIPFELGIIRSHYVGRTFIQPGDAARHSSVKRKHNANRAIVEGKRIILIDDSIVRGTTSMKIVEMMRDAGAAEVHMRIASPPTQHSCFYGVDTPERSKLLAAKMDTQAMADFIKADSLAFVTIDGLYRAVGEPKRAKKCPQFCDACFTGDYPTRLTDFETAGSRA</sequence>
<dbReference type="SUPFAM" id="SSF53271">
    <property type="entry name" value="PRTase-like"/>
    <property type="match status" value="1"/>
</dbReference>